<dbReference type="SUPFAM" id="SSF54171">
    <property type="entry name" value="DNA-binding domain"/>
    <property type="match status" value="1"/>
</dbReference>
<dbReference type="SUPFAM" id="SSF54060">
    <property type="entry name" value="His-Me finger endonucleases"/>
    <property type="match status" value="1"/>
</dbReference>
<dbReference type="GO" id="GO:0003677">
    <property type="term" value="F:DNA binding"/>
    <property type="evidence" value="ECO:0007669"/>
    <property type="project" value="UniProtKB-KW"/>
</dbReference>
<protein>
    <recommendedName>
        <fullName evidence="4">AP2/ERF domain-containing protein</fullName>
    </recommendedName>
</protein>
<dbReference type="Gene3D" id="3.90.75.20">
    <property type="match status" value="1"/>
</dbReference>
<proteinExistence type="predicted"/>
<sequence length="166" mass="19155">MTLSLNRLKELLFCDPDTGIFTWISSTNNRRPPGETAGYINSLGYVQIGIDCGHYSAHRLAWMYVHGELPELDIDHINGNPSDNRLENLRLVTHQQNMCNRKKRNDNSSGYPGVCFHKTNNKWHASIRVKGKRIHLGYFKTAKEAYDKYVEASKKYHSQYTRAQPL</sequence>
<reference evidence="5 6" key="1">
    <citation type="journal article" date="2017" name="J. Antimicrob. Chemother.">
        <title>Characterization of the population structure, drug resistance mechanisms and plasmids of the community-associated Enterobacter cloacae complex in China.</title>
        <authorList>
            <person name="Zhou K."/>
            <person name="Yu W."/>
            <person name="Cao X."/>
            <person name="Shen P."/>
            <person name="Lu H."/>
            <person name="Luo Q."/>
            <person name="Rossen J.W.A."/>
            <person name="Xiao Y."/>
        </authorList>
    </citation>
    <scope>NUCLEOTIDE SEQUENCE [LARGE SCALE GENOMIC DNA]</scope>
    <source>
        <strain evidence="5 6">ECC904</strain>
    </source>
</reference>
<dbReference type="PROSITE" id="PS51032">
    <property type="entry name" value="AP2_ERF"/>
    <property type="match status" value="1"/>
</dbReference>
<evidence type="ECO:0000313" key="5">
    <source>
        <dbReference type="EMBL" id="PJD89149.1"/>
    </source>
</evidence>
<feature type="domain" description="AP2/ERF" evidence="4">
    <location>
        <begin position="110"/>
        <end position="166"/>
    </location>
</feature>
<comment type="caution">
    <text evidence="5">The sequence shown here is derived from an EMBL/GenBank/DDBJ whole genome shotgun (WGS) entry which is preliminary data.</text>
</comment>
<evidence type="ECO:0000256" key="2">
    <source>
        <dbReference type="ARBA" id="ARBA00023125"/>
    </source>
</evidence>
<evidence type="ECO:0000313" key="6">
    <source>
        <dbReference type="Proteomes" id="UP000229974"/>
    </source>
</evidence>
<keyword evidence="1" id="KW-0805">Transcription regulation</keyword>
<gene>
    <name evidence="5" type="ORF">B9Q30_01130</name>
</gene>
<evidence type="ECO:0000259" key="4">
    <source>
        <dbReference type="PROSITE" id="PS51032"/>
    </source>
</evidence>
<name>A0A2J0Q4J7_9ENTR</name>
<dbReference type="Pfam" id="PF13392">
    <property type="entry name" value="HNH_3"/>
    <property type="match status" value="1"/>
</dbReference>
<evidence type="ECO:0000256" key="3">
    <source>
        <dbReference type="ARBA" id="ARBA00023163"/>
    </source>
</evidence>
<dbReference type="EMBL" id="NEEW01000001">
    <property type="protein sequence ID" value="PJD89149.1"/>
    <property type="molecule type" value="Genomic_DNA"/>
</dbReference>
<keyword evidence="3" id="KW-0804">Transcription</keyword>
<dbReference type="InterPro" id="IPR044925">
    <property type="entry name" value="His-Me_finger_sf"/>
</dbReference>
<dbReference type="GO" id="GO:0003700">
    <property type="term" value="F:DNA-binding transcription factor activity"/>
    <property type="evidence" value="ECO:0007669"/>
    <property type="project" value="InterPro"/>
</dbReference>
<dbReference type="InterPro" id="IPR001471">
    <property type="entry name" value="AP2/ERF_dom"/>
</dbReference>
<dbReference type="InterPro" id="IPR036955">
    <property type="entry name" value="AP2/ERF_dom_sf"/>
</dbReference>
<evidence type="ECO:0000256" key="1">
    <source>
        <dbReference type="ARBA" id="ARBA00023015"/>
    </source>
</evidence>
<dbReference type="OrthoDB" id="388551at2"/>
<dbReference type="InterPro" id="IPR016177">
    <property type="entry name" value="DNA-bd_dom_sf"/>
</dbReference>
<keyword evidence="2" id="KW-0238">DNA-binding</keyword>
<dbReference type="Gene3D" id="3.30.730.10">
    <property type="entry name" value="AP2/ERF domain"/>
    <property type="match status" value="1"/>
</dbReference>
<dbReference type="AlphaFoldDB" id="A0A2J0Q4J7"/>
<dbReference type="InterPro" id="IPR003615">
    <property type="entry name" value="HNH_nuc"/>
</dbReference>
<accession>A0A2J0Q4J7</accession>
<organism evidence="5 6">
    <name type="scientific">Enterobacter hormaechei</name>
    <dbReference type="NCBI Taxonomy" id="158836"/>
    <lineage>
        <taxon>Bacteria</taxon>
        <taxon>Pseudomonadati</taxon>
        <taxon>Pseudomonadota</taxon>
        <taxon>Gammaproteobacteria</taxon>
        <taxon>Enterobacterales</taxon>
        <taxon>Enterobacteriaceae</taxon>
        <taxon>Enterobacter</taxon>
        <taxon>Enterobacter cloacae complex</taxon>
    </lineage>
</organism>
<dbReference type="Proteomes" id="UP000229974">
    <property type="component" value="Unassembled WGS sequence"/>
</dbReference>